<keyword evidence="3" id="KW-1185">Reference proteome</keyword>
<evidence type="ECO:0000313" key="2">
    <source>
        <dbReference type="EMBL" id="RAI91444.1"/>
    </source>
</evidence>
<evidence type="ECO:0000256" key="1">
    <source>
        <dbReference type="ARBA" id="ARBA00009600"/>
    </source>
</evidence>
<comment type="similarity">
    <text evidence="1">Belongs to the UPF0301 (AlgH) family.</text>
</comment>
<dbReference type="EMBL" id="QLLK01000004">
    <property type="protein sequence ID" value="RAI91444.1"/>
    <property type="molecule type" value="Genomic_DNA"/>
</dbReference>
<gene>
    <name evidence="2" type="ORF">LV83_01630</name>
</gene>
<dbReference type="Pfam" id="PF02622">
    <property type="entry name" value="DUF179"/>
    <property type="match status" value="1"/>
</dbReference>
<dbReference type="GO" id="GO:0005829">
    <property type="term" value="C:cytosol"/>
    <property type="evidence" value="ECO:0007669"/>
    <property type="project" value="TreeGrafter"/>
</dbReference>
<dbReference type="PANTHER" id="PTHR30327:SF1">
    <property type="entry name" value="UPF0301 PROTEIN YQGE"/>
    <property type="match status" value="1"/>
</dbReference>
<accession>A0A327PJN3</accession>
<dbReference type="Gene3D" id="3.40.1740.10">
    <property type="entry name" value="VC0467-like"/>
    <property type="match status" value="1"/>
</dbReference>
<evidence type="ECO:0000313" key="3">
    <source>
        <dbReference type="Proteomes" id="UP000249610"/>
    </source>
</evidence>
<proteinExistence type="inferred from homology"/>
<comment type="caution">
    <text evidence="2">The sequence shown here is derived from an EMBL/GenBank/DDBJ whole genome shotgun (WGS) entry which is preliminary data.</text>
</comment>
<sequence>MRMSKDEQRNPKAGDLLISEPFLQDENFVRSVVLLCEHSEEGSFGLIINKPSILKLGELVEALGFLDKEVFVGGPVEQNTLHFIYVGEKALDGSISLGENIWWGGDYDSLVEKLKLGLFDPESVRFFLGYSGWGSDQLDDELSEETWIICRENLDEKTFDFTPEELWKNLLKNMGGEFKVIANYPLDPRLN</sequence>
<name>A0A327PJN3_9BACT</name>
<organism evidence="2 3">
    <name type="scientific">Algoriphagus yeomjeoni</name>
    <dbReference type="NCBI Taxonomy" id="291403"/>
    <lineage>
        <taxon>Bacteria</taxon>
        <taxon>Pseudomonadati</taxon>
        <taxon>Bacteroidota</taxon>
        <taxon>Cytophagia</taxon>
        <taxon>Cytophagales</taxon>
        <taxon>Cyclobacteriaceae</taxon>
        <taxon>Algoriphagus</taxon>
    </lineage>
</organism>
<protein>
    <submittedName>
        <fullName evidence="2">Putative transcriptional regulator</fullName>
    </submittedName>
</protein>
<dbReference type="PANTHER" id="PTHR30327">
    <property type="entry name" value="UNCHARACTERIZED PROTEIN YQGE"/>
    <property type="match status" value="1"/>
</dbReference>
<dbReference type="SUPFAM" id="SSF143456">
    <property type="entry name" value="VC0467-like"/>
    <property type="match status" value="1"/>
</dbReference>
<dbReference type="AlphaFoldDB" id="A0A327PJN3"/>
<dbReference type="Proteomes" id="UP000249610">
    <property type="component" value="Unassembled WGS sequence"/>
</dbReference>
<dbReference type="InterPro" id="IPR003774">
    <property type="entry name" value="AlgH-like"/>
</dbReference>
<reference evidence="2 3" key="1">
    <citation type="submission" date="2018-06" db="EMBL/GenBank/DDBJ databases">
        <title>Genomic Encyclopedia of Archaeal and Bacterial Type Strains, Phase II (KMG-II): from individual species to whole genera.</title>
        <authorList>
            <person name="Goeker M."/>
        </authorList>
    </citation>
    <scope>NUCLEOTIDE SEQUENCE [LARGE SCALE GENOMIC DNA]</scope>
    <source>
        <strain evidence="2 3">DSM 23446</strain>
    </source>
</reference>